<keyword evidence="3" id="KW-1185">Reference proteome</keyword>
<dbReference type="KEGG" id="aser:Asera_58510"/>
<dbReference type="AlphaFoldDB" id="A0A810L8X5"/>
<evidence type="ECO:0000313" key="3">
    <source>
        <dbReference type="Proteomes" id="UP000680750"/>
    </source>
</evidence>
<gene>
    <name evidence="2" type="ORF">Asera_58510</name>
</gene>
<dbReference type="InterPro" id="IPR036388">
    <property type="entry name" value="WH-like_DNA-bd_sf"/>
</dbReference>
<sequence length="93" mass="9982">MVSRDGAARPAGRPGGAAARQRLVELACEWMPGCDWAATSRQIGSAIGILMSAYTITNEQAFRLLRATSQNLNRKLRDVARDVTDPGELPAQG</sequence>
<accession>A0A810L8X5</accession>
<dbReference type="InterPro" id="IPR011006">
    <property type="entry name" value="CheY-like_superfamily"/>
</dbReference>
<dbReference type="PROSITE" id="PS50921">
    <property type="entry name" value="ANTAR"/>
    <property type="match status" value="1"/>
</dbReference>
<feature type="domain" description="ANTAR" evidence="1">
    <location>
        <begin position="23"/>
        <end position="84"/>
    </location>
</feature>
<protein>
    <recommendedName>
        <fullName evidence="1">ANTAR domain-containing protein</fullName>
    </recommendedName>
</protein>
<organism evidence="2 3">
    <name type="scientific">Actinocatenispora sera</name>
    <dbReference type="NCBI Taxonomy" id="390989"/>
    <lineage>
        <taxon>Bacteria</taxon>
        <taxon>Bacillati</taxon>
        <taxon>Actinomycetota</taxon>
        <taxon>Actinomycetes</taxon>
        <taxon>Micromonosporales</taxon>
        <taxon>Micromonosporaceae</taxon>
        <taxon>Actinocatenispora</taxon>
    </lineage>
</organism>
<dbReference type="GO" id="GO:0003723">
    <property type="term" value="F:RNA binding"/>
    <property type="evidence" value="ECO:0007669"/>
    <property type="project" value="InterPro"/>
</dbReference>
<dbReference type="SMART" id="SM01012">
    <property type="entry name" value="ANTAR"/>
    <property type="match status" value="1"/>
</dbReference>
<evidence type="ECO:0000259" key="1">
    <source>
        <dbReference type="PROSITE" id="PS50921"/>
    </source>
</evidence>
<dbReference type="Pfam" id="PF03861">
    <property type="entry name" value="ANTAR"/>
    <property type="match status" value="1"/>
</dbReference>
<dbReference type="EMBL" id="AP023354">
    <property type="protein sequence ID" value="BCJ31743.1"/>
    <property type="molecule type" value="Genomic_DNA"/>
</dbReference>
<proteinExistence type="predicted"/>
<name>A0A810L8X5_9ACTN</name>
<dbReference type="Gene3D" id="1.10.10.10">
    <property type="entry name" value="Winged helix-like DNA-binding domain superfamily/Winged helix DNA-binding domain"/>
    <property type="match status" value="1"/>
</dbReference>
<dbReference type="Proteomes" id="UP000680750">
    <property type="component" value="Chromosome"/>
</dbReference>
<evidence type="ECO:0000313" key="2">
    <source>
        <dbReference type="EMBL" id="BCJ31743.1"/>
    </source>
</evidence>
<dbReference type="SUPFAM" id="SSF52172">
    <property type="entry name" value="CheY-like"/>
    <property type="match status" value="1"/>
</dbReference>
<dbReference type="InterPro" id="IPR005561">
    <property type="entry name" value="ANTAR"/>
</dbReference>
<reference evidence="2" key="1">
    <citation type="submission" date="2020-08" db="EMBL/GenBank/DDBJ databases">
        <title>Whole genome shotgun sequence of Actinocatenispora sera NBRC 101916.</title>
        <authorList>
            <person name="Komaki H."/>
            <person name="Tamura T."/>
        </authorList>
    </citation>
    <scope>NUCLEOTIDE SEQUENCE</scope>
    <source>
        <strain evidence="2">NBRC 101916</strain>
    </source>
</reference>